<evidence type="ECO:0000313" key="6">
    <source>
        <dbReference type="EMBL" id="MBB5060830.1"/>
    </source>
</evidence>
<organism evidence="6 7">
    <name type="scientific">Granulicella aggregans</name>
    <dbReference type="NCBI Taxonomy" id="474949"/>
    <lineage>
        <taxon>Bacteria</taxon>
        <taxon>Pseudomonadati</taxon>
        <taxon>Acidobacteriota</taxon>
        <taxon>Terriglobia</taxon>
        <taxon>Terriglobales</taxon>
        <taxon>Acidobacteriaceae</taxon>
        <taxon>Granulicella</taxon>
    </lineage>
</organism>
<dbReference type="InterPro" id="IPR013784">
    <property type="entry name" value="Carb-bd-like_fold"/>
</dbReference>
<feature type="signal peptide" evidence="4">
    <location>
        <begin position="1"/>
        <end position="28"/>
    </location>
</feature>
<dbReference type="Pfam" id="PF25183">
    <property type="entry name" value="OMP_b-brl_4"/>
    <property type="match status" value="1"/>
</dbReference>
<proteinExistence type="predicted"/>
<name>A0A7W8E824_9BACT</name>
<evidence type="ECO:0000256" key="4">
    <source>
        <dbReference type="SAM" id="SignalP"/>
    </source>
</evidence>
<reference evidence="6 7" key="1">
    <citation type="submission" date="2020-08" db="EMBL/GenBank/DDBJ databases">
        <title>Genomic Encyclopedia of Type Strains, Phase IV (KMG-V): Genome sequencing to study the core and pangenomes of soil and plant-associated prokaryotes.</title>
        <authorList>
            <person name="Whitman W."/>
        </authorList>
    </citation>
    <scope>NUCLEOTIDE SEQUENCE [LARGE SCALE GENOMIC DNA]</scope>
    <source>
        <strain evidence="6 7">M8UP14</strain>
    </source>
</reference>
<dbReference type="InterPro" id="IPR036942">
    <property type="entry name" value="Beta-barrel_TonB_sf"/>
</dbReference>
<dbReference type="SUPFAM" id="SSF56935">
    <property type="entry name" value="Porins"/>
    <property type="match status" value="1"/>
</dbReference>
<comment type="subcellular location">
    <subcellularLocation>
        <location evidence="1">Cell outer membrane</location>
    </subcellularLocation>
</comment>
<accession>A0A7W8E824</accession>
<dbReference type="Pfam" id="PF13620">
    <property type="entry name" value="CarboxypepD_reg"/>
    <property type="match status" value="1"/>
</dbReference>
<keyword evidence="7" id="KW-1185">Reference proteome</keyword>
<dbReference type="InterPro" id="IPR057601">
    <property type="entry name" value="Oar-like_b-barrel"/>
</dbReference>
<dbReference type="Gene3D" id="2.60.40.1120">
    <property type="entry name" value="Carboxypeptidase-like, regulatory domain"/>
    <property type="match status" value="1"/>
</dbReference>
<feature type="domain" description="TonB-dependent transporter Oar-like beta-barrel" evidence="5">
    <location>
        <begin position="247"/>
        <end position="1008"/>
    </location>
</feature>
<evidence type="ECO:0000259" key="5">
    <source>
        <dbReference type="Pfam" id="PF25183"/>
    </source>
</evidence>
<dbReference type="AlphaFoldDB" id="A0A7W8E824"/>
<feature type="chain" id="PRO_5031344729" description="TonB-dependent transporter Oar-like beta-barrel domain-containing protein" evidence="4">
    <location>
        <begin position="29"/>
        <end position="1032"/>
    </location>
</feature>
<comment type="caution">
    <text evidence="6">The sequence shown here is derived from an EMBL/GenBank/DDBJ whole genome shotgun (WGS) entry which is preliminary data.</text>
</comment>
<evidence type="ECO:0000256" key="2">
    <source>
        <dbReference type="ARBA" id="ARBA00023136"/>
    </source>
</evidence>
<dbReference type="GO" id="GO:0009279">
    <property type="term" value="C:cell outer membrane"/>
    <property type="evidence" value="ECO:0007669"/>
    <property type="project" value="UniProtKB-SubCell"/>
</dbReference>
<gene>
    <name evidence="6" type="ORF">HDF16_005566</name>
</gene>
<protein>
    <recommendedName>
        <fullName evidence="5">TonB-dependent transporter Oar-like beta-barrel domain-containing protein</fullName>
    </recommendedName>
</protein>
<keyword evidence="4" id="KW-0732">Signal</keyword>
<dbReference type="Gene3D" id="2.40.170.20">
    <property type="entry name" value="TonB-dependent receptor, beta-barrel domain"/>
    <property type="match status" value="1"/>
</dbReference>
<dbReference type="Proteomes" id="UP000540989">
    <property type="component" value="Unassembled WGS sequence"/>
</dbReference>
<dbReference type="RefSeq" id="WP_184223374.1">
    <property type="nucleotide sequence ID" value="NZ_JACHIP010000020.1"/>
</dbReference>
<sequence>MRLSSFPSIVQRGLAFLLFVCAASTVFAQVDRASLTGTVTDSTGKVVPGVHVVAFMRDTDLRRQAVTSNSGTYDIPELPVGIYTVSFTGDGFSTLSFDQVVQTVGRTRTLNATLRVAGGEERVTVSASSQLLDRNSSAVTALIERKQADELPLNGRNWAALTAFVPGAIDTGGSNQRTIRFSGRGLDDSNFTYDGVDSTNIVNQTQRAWVRLAVPLDAISEFRVDSLTATAEEGATGGAQLAITSPSGTNAFHGRLFEYLRNDIFDAPQPEWASNGQTQQPLRLNQFGGSLSGPVVHDKTFFFIASEAYRQNWGYPVASDIPSASLIATVPASSPVYPIITAFPTAGPRSIVTPYTPADDPNDPHYADYERLTCSCTQVVNENSVVLRLDQTFSSKTTGYMRFNYDRSVDTQPLSAASTDLQQKVSAPVNGAVEVLHLFSSNLVNEAKFGFNRATSNTYNNSKTGTIYLIVTSGGPGPGFGAQNYNYNSIYVGNTFSGIDNLTWSRGRQTFKFGGEIRRVQLNQEYGQHGSVTFSSIENLAKNVVKKASLTGALPVNHLRKFDTFFYAQDEYKVRPNLTFNLGLRYTVYQIFTEENGLANPFDFDTCGPQGFCGVGASFGNQNYGDVDPRVGVIWSPGNGGKTVVRAGFGTYHEDGQLDDQNLPAKNEVPSYKVTSSSSLPVGYPVASYFTGAGTISPNAEQRNRKDSYVEQWSFSVQRELPAEFVSTISYLGSHGVHLLDTNVVNLQDPTTKIAQYPAFAPAIGWRGSIGMSSYEGLSLSLRRPFTRNLLVAANYAYSHEIDDGSNGSGDGDEISPQNPLCLSCDRASGAWDARHVFNGNAVYTLPFGVGQPMLNQRGIVDAVAGGWQVTTTALARTGFPINVLLPSSYVAADGATGTERPDLVPGVSLTPPGGRTIAHWINPAAFAAPAGEFGTAPRNLFAGPGTWQFDLGTGKTFTLSERARLQFRSEFYNLFNHPQLGQPQATCNLSASGCASGFGSIINSVSQTLSPITPVGSGTPRAIQFALRLEF</sequence>
<dbReference type="EMBL" id="JACHIP010000020">
    <property type="protein sequence ID" value="MBB5060830.1"/>
    <property type="molecule type" value="Genomic_DNA"/>
</dbReference>
<keyword evidence="3" id="KW-0998">Cell outer membrane</keyword>
<evidence type="ECO:0000256" key="1">
    <source>
        <dbReference type="ARBA" id="ARBA00004442"/>
    </source>
</evidence>
<evidence type="ECO:0000313" key="7">
    <source>
        <dbReference type="Proteomes" id="UP000540989"/>
    </source>
</evidence>
<evidence type="ECO:0000256" key="3">
    <source>
        <dbReference type="ARBA" id="ARBA00023237"/>
    </source>
</evidence>
<dbReference type="GO" id="GO:0030246">
    <property type="term" value="F:carbohydrate binding"/>
    <property type="evidence" value="ECO:0007669"/>
    <property type="project" value="InterPro"/>
</dbReference>
<dbReference type="SUPFAM" id="SSF49452">
    <property type="entry name" value="Starch-binding domain-like"/>
    <property type="match status" value="1"/>
</dbReference>
<keyword evidence="2" id="KW-0472">Membrane</keyword>